<evidence type="ECO:0000256" key="6">
    <source>
        <dbReference type="HAMAP-Rule" id="MF_00227"/>
    </source>
</evidence>
<dbReference type="STRING" id="29561.MM26B8_04880"/>
<dbReference type="SUPFAM" id="SSF54211">
    <property type="entry name" value="Ribosomal protein S5 domain 2-like"/>
    <property type="match status" value="1"/>
</dbReference>
<keyword evidence="4 6" id="KW-0378">Hydrolase</keyword>
<accession>A0A0F5H087</accession>
<dbReference type="EMBL" id="JZXN01000017">
    <property type="protein sequence ID" value="KKB26704.1"/>
    <property type="molecule type" value="Genomic_DNA"/>
</dbReference>
<keyword evidence="5 6" id="KW-0694">RNA-binding</keyword>
<comment type="similarity">
    <text evidence="6">Belongs to the RnpA family.</text>
</comment>
<dbReference type="AlphaFoldDB" id="A0A0F5H087"/>
<dbReference type="OrthoDB" id="9810867at2"/>
<evidence type="ECO:0000256" key="2">
    <source>
        <dbReference type="ARBA" id="ARBA00022722"/>
    </source>
</evidence>
<organism evidence="8 9">
    <name type="scientific">Mycoplasmopsis meleagridis ATCC 25294</name>
    <dbReference type="NCBI Taxonomy" id="1264554"/>
    <lineage>
        <taxon>Bacteria</taxon>
        <taxon>Bacillati</taxon>
        <taxon>Mycoplasmatota</taxon>
        <taxon>Mycoplasmoidales</taxon>
        <taxon>Metamycoplasmataceae</taxon>
        <taxon>Mycoplasmopsis</taxon>
    </lineage>
</organism>
<evidence type="ECO:0000256" key="3">
    <source>
        <dbReference type="ARBA" id="ARBA00022759"/>
    </source>
</evidence>
<reference evidence="8 9" key="1">
    <citation type="submission" date="2015-03" db="EMBL/GenBank/DDBJ databases">
        <title>Genome sequence of Mycoplasma meleagridis strain ATCC 25294.</title>
        <authorList>
            <person name="Yacoub E."/>
            <person name="Blanchard A."/>
            <person name="Sirand-Pugnet P."/>
            <person name="Mardassi B.B.A."/>
        </authorList>
    </citation>
    <scope>NUCLEOTIDE SEQUENCE [LARGE SCALE GENOMIC DNA]</scope>
    <source>
        <strain evidence="8 9">ATCC 25294</strain>
    </source>
</reference>
<dbReference type="PATRIC" id="fig|1264554.4.peg.117"/>
<dbReference type="Gene3D" id="3.30.230.10">
    <property type="match status" value="1"/>
</dbReference>
<sequence>MKKIYRLQKSWEFENVIKTKNQVFDKNLIIYFKPSDNFKIGITVPKKFCNAVYRNYCKRQLKSIINSLNFYNLKYHMVMIVRKNFLSISYAEKLEKTRKLFEKIQHGKK</sequence>
<dbReference type="PANTHER" id="PTHR33992">
    <property type="entry name" value="RIBONUCLEASE P PROTEIN COMPONENT"/>
    <property type="match status" value="1"/>
</dbReference>
<dbReference type="Pfam" id="PF00825">
    <property type="entry name" value="Ribonuclease_P"/>
    <property type="match status" value="1"/>
</dbReference>
<evidence type="ECO:0000256" key="4">
    <source>
        <dbReference type="ARBA" id="ARBA00022801"/>
    </source>
</evidence>
<comment type="function">
    <text evidence="6">RNaseP catalyzes the removal of the 5'-leader sequence from pre-tRNA to produce the mature 5'-terminus. It can also cleave other RNA substrates such as 4.5S RNA. The protein component plays an auxiliary but essential role in vivo by binding to the 5'-leader sequence and broadening the substrate specificity of the ribozyme.</text>
</comment>
<dbReference type="GO" id="GO:0030677">
    <property type="term" value="C:ribonuclease P complex"/>
    <property type="evidence" value="ECO:0007669"/>
    <property type="project" value="TreeGrafter"/>
</dbReference>
<keyword evidence="1 6" id="KW-0819">tRNA processing</keyword>
<proteinExistence type="inferred from homology"/>
<dbReference type="InterPro" id="IPR014721">
    <property type="entry name" value="Ribsml_uS5_D2-typ_fold_subgr"/>
</dbReference>
<keyword evidence="9" id="KW-1185">Reference proteome</keyword>
<comment type="catalytic activity">
    <reaction evidence="6">
        <text>Endonucleolytic cleavage of RNA, removing 5'-extranucleotides from tRNA precursor.</text>
        <dbReference type="EC" id="3.1.26.5"/>
    </reaction>
</comment>
<comment type="caution">
    <text evidence="8">The sequence shown here is derived from an EMBL/GenBank/DDBJ whole genome shotgun (WGS) entry which is preliminary data.</text>
</comment>
<dbReference type="PANTHER" id="PTHR33992:SF1">
    <property type="entry name" value="RIBONUCLEASE P PROTEIN COMPONENT"/>
    <property type="match status" value="1"/>
</dbReference>
<dbReference type="InterPro" id="IPR020568">
    <property type="entry name" value="Ribosomal_Su5_D2-typ_SF"/>
</dbReference>
<dbReference type="Proteomes" id="UP000033750">
    <property type="component" value="Unassembled WGS sequence"/>
</dbReference>
<dbReference type="NCBIfam" id="TIGR00188">
    <property type="entry name" value="rnpA"/>
    <property type="match status" value="1"/>
</dbReference>
<dbReference type="GO" id="GO:0004526">
    <property type="term" value="F:ribonuclease P activity"/>
    <property type="evidence" value="ECO:0007669"/>
    <property type="project" value="UniProtKB-UniRule"/>
</dbReference>
<dbReference type="HAMAP" id="MF_00227">
    <property type="entry name" value="RNase_P"/>
    <property type="match status" value="1"/>
</dbReference>
<keyword evidence="3 6" id="KW-0255">Endonuclease</keyword>
<name>A0A0F5H087_9BACT</name>
<dbReference type="GO" id="GO:0042781">
    <property type="term" value="F:3'-tRNA processing endoribonuclease activity"/>
    <property type="evidence" value="ECO:0007669"/>
    <property type="project" value="TreeGrafter"/>
</dbReference>
<dbReference type="GO" id="GO:0001682">
    <property type="term" value="P:tRNA 5'-leader removal"/>
    <property type="evidence" value="ECO:0007669"/>
    <property type="project" value="UniProtKB-UniRule"/>
</dbReference>
<gene>
    <name evidence="6 8" type="primary">rnpA</name>
    <name evidence="8" type="ORF">MMELEA_00860</name>
</gene>
<protein>
    <recommendedName>
        <fullName evidence="6 7">Ribonuclease P protein component</fullName>
        <shortName evidence="6">RNase P protein</shortName>
        <shortName evidence="6">RNaseP protein</shortName>
        <ecNumber evidence="6 7">3.1.26.5</ecNumber>
    </recommendedName>
    <alternativeName>
        <fullName evidence="6">Protein C5</fullName>
    </alternativeName>
</protein>
<keyword evidence="2 6" id="KW-0540">Nuclease</keyword>
<evidence type="ECO:0000313" key="9">
    <source>
        <dbReference type="Proteomes" id="UP000033750"/>
    </source>
</evidence>
<evidence type="ECO:0000256" key="7">
    <source>
        <dbReference type="NCBIfam" id="TIGR00188"/>
    </source>
</evidence>
<dbReference type="GO" id="GO:0000049">
    <property type="term" value="F:tRNA binding"/>
    <property type="evidence" value="ECO:0007669"/>
    <property type="project" value="UniProtKB-UniRule"/>
</dbReference>
<evidence type="ECO:0000256" key="1">
    <source>
        <dbReference type="ARBA" id="ARBA00022694"/>
    </source>
</evidence>
<evidence type="ECO:0000313" key="8">
    <source>
        <dbReference type="EMBL" id="KKB26704.1"/>
    </source>
</evidence>
<evidence type="ECO:0000256" key="5">
    <source>
        <dbReference type="ARBA" id="ARBA00022884"/>
    </source>
</evidence>
<dbReference type="InterPro" id="IPR000100">
    <property type="entry name" value="RNase_P"/>
</dbReference>
<dbReference type="RefSeq" id="WP_046097043.1">
    <property type="nucleotide sequence ID" value="NZ_JZXN01000017.1"/>
</dbReference>
<comment type="subunit">
    <text evidence="6">Consists of a catalytic RNA component (M1 or rnpB) and a protein subunit.</text>
</comment>
<dbReference type="EC" id="3.1.26.5" evidence="6 7"/>